<keyword evidence="3" id="KW-0238">DNA-binding</keyword>
<comment type="subunit">
    <text evidence="3">Heterotrimer of RecB, RecC and RecD. All subunits contribute to DNA-binding.</text>
</comment>
<dbReference type="CDD" id="cd18809">
    <property type="entry name" value="SF1_C_RecD"/>
    <property type="match status" value="1"/>
</dbReference>
<dbReference type="InterPro" id="IPR027785">
    <property type="entry name" value="UvrD-like_helicase_C"/>
</dbReference>
<accession>A0A6S6SHA9</accession>
<name>A0A6S6SHA9_9GAMM</name>
<proteinExistence type="inferred from homology"/>
<feature type="domain" description="UvrD-like helicase C-terminal" evidence="4">
    <location>
        <begin position="546"/>
        <end position="593"/>
    </location>
</feature>
<dbReference type="InterPro" id="IPR027417">
    <property type="entry name" value="P-loop_NTPase"/>
</dbReference>
<dbReference type="PANTHER" id="PTHR43788">
    <property type="entry name" value="DNA2/NAM7 HELICASE FAMILY MEMBER"/>
    <property type="match status" value="1"/>
</dbReference>
<keyword evidence="3" id="KW-0234">DNA repair</keyword>
<evidence type="ECO:0000259" key="4">
    <source>
        <dbReference type="Pfam" id="PF13538"/>
    </source>
</evidence>
<dbReference type="SUPFAM" id="SSF52540">
    <property type="entry name" value="P-loop containing nucleoside triphosphate hydrolases"/>
    <property type="match status" value="1"/>
</dbReference>
<reference evidence="5" key="1">
    <citation type="submission" date="2020-01" db="EMBL/GenBank/DDBJ databases">
        <authorList>
            <person name="Meier V. D."/>
            <person name="Meier V D."/>
        </authorList>
    </citation>
    <scope>NUCLEOTIDE SEQUENCE</scope>
    <source>
        <strain evidence="5">HLG_WM_MAG_09</strain>
    </source>
</reference>
<dbReference type="EC" id="5.6.2.3" evidence="3"/>
<dbReference type="Pfam" id="PF13538">
    <property type="entry name" value="UvrD_C_2"/>
    <property type="match status" value="1"/>
</dbReference>
<evidence type="ECO:0000256" key="1">
    <source>
        <dbReference type="ARBA" id="ARBA00022741"/>
    </source>
</evidence>
<dbReference type="GO" id="GO:0043139">
    <property type="term" value="F:5'-3' DNA helicase activity"/>
    <property type="evidence" value="ECO:0007669"/>
    <property type="project" value="UniProtKB-UniRule"/>
</dbReference>
<keyword evidence="3" id="KW-0227">DNA damage</keyword>
<organism evidence="5">
    <name type="scientific">uncultured Thiotrichaceae bacterium</name>
    <dbReference type="NCBI Taxonomy" id="298394"/>
    <lineage>
        <taxon>Bacteria</taxon>
        <taxon>Pseudomonadati</taxon>
        <taxon>Pseudomonadota</taxon>
        <taxon>Gammaproteobacteria</taxon>
        <taxon>Thiotrichales</taxon>
        <taxon>Thiotrichaceae</taxon>
        <taxon>environmental samples</taxon>
    </lineage>
</organism>
<dbReference type="EMBL" id="CACVAT010000041">
    <property type="protein sequence ID" value="CAA6802178.1"/>
    <property type="molecule type" value="Genomic_DNA"/>
</dbReference>
<gene>
    <name evidence="3" type="primary">recD</name>
    <name evidence="5" type="ORF">HELGO_WM29107</name>
</gene>
<dbReference type="GO" id="GO:0008854">
    <property type="term" value="F:exodeoxyribonuclease V activity"/>
    <property type="evidence" value="ECO:0007669"/>
    <property type="project" value="InterPro"/>
</dbReference>
<dbReference type="Pfam" id="PF13245">
    <property type="entry name" value="AAA_19"/>
    <property type="match status" value="1"/>
</dbReference>
<keyword evidence="3 5" id="KW-0378">Hydrolase</keyword>
<protein>
    <recommendedName>
        <fullName evidence="3">RecBCD enzyme subunit RecD</fullName>
        <ecNumber evidence="3">5.6.2.3</ecNumber>
    </recommendedName>
    <alternativeName>
        <fullName evidence="3">DNA 5'-3' helicase subunit RecD</fullName>
    </alternativeName>
    <alternativeName>
        <fullName evidence="3">Exonuclease V subunit RecD</fullName>
        <shortName evidence="3">ExoV subunit RecD</shortName>
    </alternativeName>
    <alternativeName>
        <fullName evidence="3">Helicase/nuclease RecBCD subunit RecD</fullName>
    </alternativeName>
</protein>
<dbReference type="AlphaFoldDB" id="A0A6S6SHA9"/>
<dbReference type="GO" id="GO:0017116">
    <property type="term" value="F:single-stranded DNA helicase activity"/>
    <property type="evidence" value="ECO:0007669"/>
    <property type="project" value="TreeGrafter"/>
</dbReference>
<comment type="miscellaneous">
    <text evidence="3">In the RecBCD complex, RecB has a slow 3'-5' helicase, an exonuclease activity and loads RecA onto ssDNA, RecD has a fast 5'-3' helicase activity, while RecC stimulates the ATPase and processivity of the RecB helicase and contributes to recognition of the Chi site.</text>
</comment>
<feature type="binding site" evidence="3">
    <location>
        <begin position="178"/>
        <end position="185"/>
    </location>
    <ligand>
        <name>ATP</name>
        <dbReference type="ChEBI" id="CHEBI:30616"/>
    </ligand>
</feature>
<evidence type="ECO:0000313" key="5">
    <source>
        <dbReference type="EMBL" id="CAA6802178.1"/>
    </source>
</evidence>
<evidence type="ECO:0000256" key="2">
    <source>
        <dbReference type="ARBA" id="ARBA00022840"/>
    </source>
</evidence>
<keyword evidence="3" id="KW-0269">Exonuclease</keyword>
<comment type="function">
    <text evidence="3">A helicase/nuclease that prepares dsDNA breaks (DSB) for recombinational DNA repair. Binds to DSBs and unwinds DNA via a highly rapid and processive ATP-dependent bidirectional helicase activity. Unwinds dsDNA until it encounters a Chi (crossover hotspot instigator) sequence from the 3' direction. Cuts ssDNA a few nucleotides 3' to the Chi site. The properties and activities of the enzyme are changed at Chi. The Chi-altered holoenzyme produces a long 3'-ssDNA overhang and facilitates RecA-binding to the ssDNA for homologous DNA recombination and repair. Holoenzyme degrades any linearized DNA that is unable to undergo homologous recombination. In the holoenzyme this subunit has ssDNA-dependent ATPase and 5'-3' helicase activity. When added to pre-assembled RecBC greatly stimulates nuclease activity and augments holoenzyme processivity. Negatively regulates the RecA-loading ability of RecBCD.</text>
</comment>
<dbReference type="GO" id="GO:0009338">
    <property type="term" value="C:exodeoxyribonuclease V complex"/>
    <property type="evidence" value="ECO:0007669"/>
    <property type="project" value="InterPro"/>
</dbReference>
<keyword evidence="3" id="KW-0413">Isomerase</keyword>
<keyword evidence="2 3" id="KW-0067">ATP-binding</keyword>
<keyword evidence="3" id="KW-0347">Helicase</keyword>
<comment type="catalytic activity">
    <reaction evidence="3">
        <text>ATP + H2O = ADP + phosphate + H(+)</text>
        <dbReference type="Rhea" id="RHEA:13065"/>
        <dbReference type="ChEBI" id="CHEBI:15377"/>
        <dbReference type="ChEBI" id="CHEBI:15378"/>
        <dbReference type="ChEBI" id="CHEBI:30616"/>
        <dbReference type="ChEBI" id="CHEBI:43474"/>
        <dbReference type="ChEBI" id="CHEBI:456216"/>
        <dbReference type="EC" id="5.6.2.3"/>
    </reaction>
</comment>
<dbReference type="NCBIfam" id="TIGR01447">
    <property type="entry name" value="recD"/>
    <property type="match status" value="1"/>
</dbReference>
<dbReference type="InterPro" id="IPR006344">
    <property type="entry name" value="RecD"/>
</dbReference>
<comment type="similarity">
    <text evidence="3">Belongs to the RecD family.</text>
</comment>
<dbReference type="GO" id="GO:0003677">
    <property type="term" value="F:DNA binding"/>
    <property type="evidence" value="ECO:0007669"/>
    <property type="project" value="UniProtKB-UniRule"/>
</dbReference>
<dbReference type="CDD" id="cd17933">
    <property type="entry name" value="DEXSc_RecD-like"/>
    <property type="match status" value="1"/>
</dbReference>
<dbReference type="Gene3D" id="3.40.50.300">
    <property type="entry name" value="P-loop containing nucleotide triphosphate hydrolases"/>
    <property type="match status" value="3"/>
</dbReference>
<sequence>MAITTDSYNFLDKQLAELLLRLCRDNGHTLSPEQKTQLTTLTRQTSAATRDGIIALPLAEIAEESEESPYIPSDLKALQNLPVVGAAGEYAPLIIEDDHVWLNRYWQYENRLAHALYQRLNTLPLNEKQSASIQARIKDWHYLSGNPADPNSHEGDKQDWQQRAVAMAAYSRFLVISGGPGTGKTTTVIRLLWLLIEQMQVNPQRILLAAPTGKAAMRLQESIRQAKATLDIPQGLSEQIPEQASTLHRLLGFIPGRVGFRHHTHNPLSAEVVIVDEASMIDISLMTHLFEAVSPHARLILLGDKDQLAAVETGSIFRDLCSQANNQYSGTRQQQLDYLCSEKEVADDSFEAQNPPVLNDHIVVLQKSWRFDANSGIGQLAAAVRDGQEKNLKTILTHKWADIEHNDSGSLDMQQLLAVWGDYLQLASQRPNDNDTKKHLRAVFTAFNRFRILTPLRKGSSGAEHLNLKISEFMRKQHTSQYYSTDKQWFIGRPVMVTQNDYRQNLFNGDIGLTLADNSGQLRVWFPDQEGFRAIAPVRLPAYETAWCMTIHKSQGSEFGEVLLILPENEDIPILGRELLYTGITRAKKKIGVLGKLRVIRHAMKKTLPPSSRIYQRLNRYEAED</sequence>
<evidence type="ECO:0000256" key="3">
    <source>
        <dbReference type="HAMAP-Rule" id="MF_01487"/>
    </source>
</evidence>
<dbReference type="PANTHER" id="PTHR43788:SF6">
    <property type="entry name" value="DNA HELICASE B"/>
    <property type="match status" value="1"/>
</dbReference>
<dbReference type="HAMAP" id="MF_01487">
    <property type="entry name" value="RecD"/>
    <property type="match status" value="1"/>
</dbReference>
<dbReference type="InterPro" id="IPR050534">
    <property type="entry name" value="Coronavir_polyprotein_1ab"/>
</dbReference>
<dbReference type="GO" id="GO:0000724">
    <property type="term" value="P:double-strand break repair via homologous recombination"/>
    <property type="evidence" value="ECO:0007669"/>
    <property type="project" value="UniProtKB-UniRule"/>
</dbReference>
<dbReference type="GO" id="GO:0005524">
    <property type="term" value="F:ATP binding"/>
    <property type="evidence" value="ECO:0007669"/>
    <property type="project" value="UniProtKB-UniRule"/>
</dbReference>
<keyword evidence="3" id="KW-0540">Nuclease</keyword>
<keyword evidence="1 3" id="KW-0547">Nucleotide-binding</keyword>